<dbReference type="InterPro" id="IPR013766">
    <property type="entry name" value="Thioredoxin_domain"/>
</dbReference>
<organism evidence="2">
    <name type="scientific">viral metagenome</name>
    <dbReference type="NCBI Taxonomy" id="1070528"/>
    <lineage>
        <taxon>unclassified sequences</taxon>
        <taxon>metagenomes</taxon>
        <taxon>organismal metagenomes</taxon>
    </lineage>
</organism>
<sequence length="138" mass="15277">MFRMNIQEPVKMPCPENVVTTMTKAEFIEALQNNKGAVVIKFGAEWCGPCKQIEGLVYECMGKMPTEILCAVLDIDDDGAFDLYAFLKSKRMVNGVPVLLCYKKGNLTWVPDDVVVGANIDGIKAMFQKCVDVYSVLG</sequence>
<protein>
    <recommendedName>
        <fullName evidence="1">Thioredoxin domain-containing protein</fullName>
    </recommendedName>
</protein>
<dbReference type="InterPro" id="IPR036249">
    <property type="entry name" value="Thioredoxin-like_sf"/>
</dbReference>
<reference evidence="2" key="1">
    <citation type="journal article" date="2020" name="Nature">
        <title>Giant virus diversity and host interactions through global metagenomics.</title>
        <authorList>
            <person name="Schulz F."/>
            <person name="Roux S."/>
            <person name="Paez-Espino D."/>
            <person name="Jungbluth S."/>
            <person name="Walsh D.A."/>
            <person name="Denef V.J."/>
            <person name="McMahon K.D."/>
            <person name="Konstantinidis K.T."/>
            <person name="Eloe-Fadrosh E.A."/>
            <person name="Kyrpides N.C."/>
            <person name="Woyke T."/>
        </authorList>
    </citation>
    <scope>NUCLEOTIDE SEQUENCE</scope>
    <source>
        <strain evidence="2">GVMAG-M-3300023184-182</strain>
    </source>
</reference>
<dbReference type="EMBL" id="MN740053">
    <property type="protein sequence ID" value="QHT85938.1"/>
    <property type="molecule type" value="Genomic_DNA"/>
</dbReference>
<dbReference type="PANTHER" id="PTHR10438">
    <property type="entry name" value="THIOREDOXIN"/>
    <property type="match status" value="1"/>
</dbReference>
<accession>A0A6C0HYW1</accession>
<feature type="domain" description="Thioredoxin" evidence="1">
    <location>
        <begin position="19"/>
        <end position="124"/>
    </location>
</feature>
<dbReference type="InterPro" id="IPR050620">
    <property type="entry name" value="Thioredoxin_H-type-like"/>
</dbReference>
<dbReference type="SUPFAM" id="SSF52833">
    <property type="entry name" value="Thioredoxin-like"/>
    <property type="match status" value="1"/>
</dbReference>
<evidence type="ECO:0000259" key="1">
    <source>
        <dbReference type="Pfam" id="PF00085"/>
    </source>
</evidence>
<dbReference type="Pfam" id="PF00085">
    <property type="entry name" value="Thioredoxin"/>
    <property type="match status" value="1"/>
</dbReference>
<dbReference type="AlphaFoldDB" id="A0A6C0HYW1"/>
<dbReference type="Gene3D" id="3.40.30.10">
    <property type="entry name" value="Glutaredoxin"/>
    <property type="match status" value="1"/>
</dbReference>
<proteinExistence type="predicted"/>
<dbReference type="CDD" id="cd02947">
    <property type="entry name" value="TRX_family"/>
    <property type="match status" value="1"/>
</dbReference>
<dbReference type="PANTHER" id="PTHR10438:SF463">
    <property type="entry name" value="THIOREDOXIN"/>
    <property type="match status" value="1"/>
</dbReference>
<evidence type="ECO:0000313" key="2">
    <source>
        <dbReference type="EMBL" id="QHT85938.1"/>
    </source>
</evidence>
<name>A0A6C0HYW1_9ZZZZ</name>